<dbReference type="InterPro" id="IPR036388">
    <property type="entry name" value="WH-like_DNA-bd_sf"/>
</dbReference>
<dbReference type="Gene3D" id="1.10.1740.10">
    <property type="match status" value="1"/>
</dbReference>
<dbReference type="AlphaFoldDB" id="A0A4V3GKS5"/>
<evidence type="ECO:0000256" key="1">
    <source>
        <dbReference type="ARBA" id="ARBA00010641"/>
    </source>
</evidence>
<dbReference type="InterPro" id="IPR014284">
    <property type="entry name" value="RNA_pol_sigma-70_dom"/>
</dbReference>
<evidence type="ECO:0000256" key="3">
    <source>
        <dbReference type="ARBA" id="ARBA00023082"/>
    </source>
</evidence>
<dbReference type="SUPFAM" id="SSF88659">
    <property type="entry name" value="Sigma3 and sigma4 domains of RNA polymerase sigma factors"/>
    <property type="match status" value="1"/>
</dbReference>
<dbReference type="InterPro" id="IPR007627">
    <property type="entry name" value="RNA_pol_sigma70_r2"/>
</dbReference>
<dbReference type="GO" id="GO:0016987">
    <property type="term" value="F:sigma factor activity"/>
    <property type="evidence" value="ECO:0007669"/>
    <property type="project" value="UniProtKB-KW"/>
</dbReference>
<name>A0A4V3GKS5_9BACT</name>
<accession>A0A4V3GKS5</accession>
<dbReference type="Pfam" id="PF08281">
    <property type="entry name" value="Sigma70_r4_2"/>
    <property type="match status" value="1"/>
</dbReference>
<proteinExistence type="inferred from homology"/>
<dbReference type="RefSeq" id="WP_133997943.1">
    <property type="nucleotide sequence ID" value="NZ_SODV01000002.1"/>
</dbReference>
<dbReference type="PANTHER" id="PTHR43133">
    <property type="entry name" value="RNA POLYMERASE ECF-TYPE SIGMA FACTO"/>
    <property type="match status" value="1"/>
</dbReference>
<dbReference type="InterPro" id="IPR039425">
    <property type="entry name" value="RNA_pol_sigma-70-like"/>
</dbReference>
<keyword evidence="8" id="KW-1185">Reference proteome</keyword>
<dbReference type="Proteomes" id="UP000294498">
    <property type="component" value="Unassembled WGS sequence"/>
</dbReference>
<dbReference type="InterPro" id="IPR013249">
    <property type="entry name" value="RNA_pol_sigma70_r4_t2"/>
</dbReference>
<evidence type="ECO:0000259" key="5">
    <source>
        <dbReference type="Pfam" id="PF04542"/>
    </source>
</evidence>
<organism evidence="7 8">
    <name type="scientific">Dinghuibacter silviterrae</name>
    <dbReference type="NCBI Taxonomy" id="1539049"/>
    <lineage>
        <taxon>Bacteria</taxon>
        <taxon>Pseudomonadati</taxon>
        <taxon>Bacteroidota</taxon>
        <taxon>Chitinophagia</taxon>
        <taxon>Chitinophagales</taxon>
        <taxon>Chitinophagaceae</taxon>
        <taxon>Dinghuibacter</taxon>
    </lineage>
</organism>
<dbReference type="OrthoDB" id="711087at2"/>
<evidence type="ECO:0000256" key="2">
    <source>
        <dbReference type="ARBA" id="ARBA00023015"/>
    </source>
</evidence>
<reference evidence="7 8" key="1">
    <citation type="submission" date="2019-03" db="EMBL/GenBank/DDBJ databases">
        <title>Genomic Encyclopedia of Type Strains, Phase IV (KMG-IV): sequencing the most valuable type-strain genomes for metagenomic binning, comparative biology and taxonomic classification.</title>
        <authorList>
            <person name="Goeker M."/>
        </authorList>
    </citation>
    <scope>NUCLEOTIDE SEQUENCE [LARGE SCALE GENOMIC DNA]</scope>
    <source>
        <strain evidence="7 8">DSM 100059</strain>
    </source>
</reference>
<sequence length="182" mass="21651">MSTDCNIARQEQQFTQLFREYAPRIFYYFKKHVRREDVAEDLVQEVFASIWRRKDSLLVDDILPAGIGAYLFVATRNHLYNYLEKSVRDKKAPGADTAYTHVEEYLSERQKKEHYRIILDTLSPQRRQAFQLSRDYNLSYQEIADQMGIAPRTVEKHISAALQTLRTRMVEWILLVVLFINW</sequence>
<dbReference type="NCBIfam" id="TIGR02937">
    <property type="entry name" value="sigma70-ECF"/>
    <property type="match status" value="1"/>
</dbReference>
<keyword evidence="4" id="KW-0804">Transcription</keyword>
<dbReference type="PANTHER" id="PTHR43133:SF46">
    <property type="entry name" value="RNA POLYMERASE SIGMA-70 FACTOR ECF SUBFAMILY"/>
    <property type="match status" value="1"/>
</dbReference>
<dbReference type="SUPFAM" id="SSF88946">
    <property type="entry name" value="Sigma2 domain of RNA polymerase sigma factors"/>
    <property type="match status" value="1"/>
</dbReference>
<protein>
    <submittedName>
        <fullName evidence="7">RNA polymerase sigma-70 factor (ECF subfamily)</fullName>
    </submittedName>
</protein>
<feature type="domain" description="RNA polymerase sigma factor 70 region 4 type 2" evidence="6">
    <location>
        <begin position="119"/>
        <end position="165"/>
    </location>
</feature>
<comment type="caution">
    <text evidence="7">The sequence shown here is derived from an EMBL/GenBank/DDBJ whole genome shotgun (WGS) entry which is preliminary data.</text>
</comment>
<dbReference type="InterPro" id="IPR013325">
    <property type="entry name" value="RNA_pol_sigma_r2"/>
</dbReference>
<gene>
    <name evidence="7" type="ORF">EDB95_4658</name>
</gene>
<feature type="domain" description="RNA polymerase sigma-70 region 2" evidence="5">
    <location>
        <begin position="17"/>
        <end position="86"/>
    </location>
</feature>
<evidence type="ECO:0000313" key="8">
    <source>
        <dbReference type="Proteomes" id="UP000294498"/>
    </source>
</evidence>
<dbReference type="EMBL" id="SODV01000002">
    <property type="protein sequence ID" value="TDW96822.1"/>
    <property type="molecule type" value="Genomic_DNA"/>
</dbReference>
<evidence type="ECO:0000313" key="7">
    <source>
        <dbReference type="EMBL" id="TDW96822.1"/>
    </source>
</evidence>
<dbReference type="Gene3D" id="1.10.10.10">
    <property type="entry name" value="Winged helix-like DNA-binding domain superfamily/Winged helix DNA-binding domain"/>
    <property type="match status" value="1"/>
</dbReference>
<dbReference type="GO" id="GO:0006352">
    <property type="term" value="P:DNA-templated transcription initiation"/>
    <property type="evidence" value="ECO:0007669"/>
    <property type="project" value="InterPro"/>
</dbReference>
<dbReference type="Pfam" id="PF04542">
    <property type="entry name" value="Sigma70_r2"/>
    <property type="match status" value="1"/>
</dbReference>
<comment type="similarity">
    <text evidence="1">Belongs to the sigma-70 factor family. ECF subfamily.</text>
</comment>
<dbReference type="InterPro" id="IPR013324">
    <property type="entry name" value="RNA_pol_sigma_r3/r4-like"/>
</dbReference>
<dbReference type="GO" id="GO:0003677">
    <property type="term" value="F:DNA binding"/>
    <property type="evidence" value="ECO:0007669"/>
    <property type="project" value="InterPro"/>
</dbReference>
<keyword evidence="3" id="KW-0731">Sigma factor</keyword>
<evidence type="ECO:0000256" key="4">
    <source>
        <dbReference type="ARBA" id="ARBA00023163"/>
    </source>
</evidence>
<evidence type="ECO:0000259" key="6">
    <source>
        <dbReference type="Pfam" id="PF08281"/>
    </source>
</evidence>
<keyword evidence="2" id="KW-0805">Transcription regulation</keyword>